<evidence type="ECO:0000256" key="4">
    <source>
        <dbReference type="ARBA" id="ARBA00023136"/>
    </source>
</evidence>
<keyword evidence="4 5" id="KW-0472">Membrane</keyword>
<reference evidence="6" key="1">
    <citation type="submission" date="2019-07" db="EMBL/GenBank/DDBJ databases">
        <title>Annotation for the trematode Paragonimus miyazaki's.</title>
        <authorList>
            <person name="Choi Y.-J."/>
        </authorList>
    </citation>
    <scope>NUCLEOTIDE SEQUENCE</scope>
    <source>
        <strain evidence="6">Japan</strain>
    </source>
</reference>
<feature type="transmembrane region" description="Helical" evidence="5">
    <location>
        <begin position="400"/>
        <end position="419"/>
    </location>
</feature>
<dbReference type="InterPro" id="IPR051832">
    <property type="entry name" value="mTOR-Rac_regulators"/>
</dbReference>
<feature type="transmembrane region" description="Helical" evidence="5">
    <location>
        <begin position="525"/>
        <end position="547"/>
    </location>
</feature>
<feature type="transmembrane region" description="Helical" evidence="5">
    <location>
        <begin position="12"/>
        <end position="31"/>
    </location>
</feature>
<dbReference type="GO" id="GO:0016020">
    <property type="term" value="C:membrane"/>
    <property type="evidence" value="ECO:0007669"/>
    <property type="project" value="UniProtKB-SubCell"/>
</dbReference>
<dbReference type="EMBL" id="JTDE01002577">
    <property type="protein sequence ID" value="KAF7257170.1"/>
    <property type="molecule type" value="Genomic_DNA"/>
</dbReference>
<dbReference type="PANTHER" id="PTHR22829:SF5">
    <property type="entry name" value="INTEGRAL MEMBRANE PROTEIN GPR155"/>
    <property type="match status" value="1"/>
</dbReference>
<comment type="subcellular location">
    <subcellularLocation>
        <location evidence="1">Membrane</location>
        <topology evidence="1">Multi-pass membrane protein</topology>
    </subcellularLocation>
</comment>
<dbReference type="InterPro" id="IPR004776">
    <property type="entry name" value="Mem_transp_PIN-like"/>
</dbReference>
<evidence type="ECO:0000256" key="5">
    <source>
        <dbReference type="SAM" id="Phobius"/>
    </source>
</evidence>
<accession>A0A8S9YVL7</accession>
<dbReference type="PANTHER" id="PTHR22829">
    <property type="entry name" value="DEP DOMAIN PROTEIN"/>
    <property type="match status" value="1"/>
</dbReference>
<dbReference type="AlphaFoldDB" id="A0A8S9YVL7"/>
<sequence length="890" mass="99508">MTGGSTDAAVDQLIPALIQCFGVIILGYLAGRWRILSDFEVQGLNSYVTTFALPAVFFRVMVTIDFSGICWALVAAVSLSKLVAFLLAFCVTLMLSRKSQLGAAAILSMFVSQSNDVALGYPVLYALYGDLASYVYLFAPAQLVVLNPISYAFLEWHDLKQNARQSLENPSHSKDASTTSSSSSPGRWKCFLQVIWRVTLSPIFFMTVIGVVFNFILNHHIPFYVDGLLKIVADSFSATALFTLGFGMVGKMGRITERQIHMLVAILMLKLVILPFVTRELVVQMMPSSKANETLRYSTFGFLYGAIPTAPPVYLFAAKYQVLPVVTGVALVLGTFLCAPMMFILARMVTMYMAEPSEYDHLLGNTVKGVSWMSVAGCLWTVIILFLSRKAFRVPHRFTLCYLACVLLSCLGVVAGHFLNQQNETSDLAVWRDHLMTRPADWLHYIQFCLFFIGCTGARFWTTLIAFSLLIQRYRGVCYILRHQAWIYLTGFSIPVFVTSILLLTSTRQRIKDVDPAFQYGRGQLIVSLVVLLLNTTFTLLFAIWYIRLGSSEQESRDSPQIDINPAQTDEYQVTTEPSDSFASVDSAVSVETHPEEQDRCSLSSVPGHRSRESFLSSREHSCRCSNMERRRQCAWLITRYERLCRSSWSQHLPLNESFTRLPSTSAPESHTVAVPVDGDEFQHQRHMVLLFVLLTTMFFGICLCTWRLVQEAPSGVYLVLEFLDGTFNFGQGVVLFILFGLDADLIIFPIKRIVSRYMRKFLGVILEATKLNVMTATLNETGSAEQKAHQFVTYHLKTCADSIGKMTGSGTESVRVFSADALKRWLILSGLVHTQLDATNYLAALKSAHIIQEFGAEEVTEMSVDSGLVNSNECLLFFTPSALGLQQAE</sequence>
<gene>
    <name evidence="6" type="ORF">EG68_05384</name>
</gene>
<evidence type="ECO:0008006" key="8">
    <source>
        <dbReference type="Google" id="ProtNLM"/>
    </source>
</evidence>
<feature type="transmembrane region" description="Helical" evidence="5">
    <location>
        <begin position="43"/>
        <end position="62"/>
    </location>
</feature>
<evidence type="ECO:0000313" key="6">
    <source>
        <dbReference type="EMBL" id="KAF7257170.1"/>
    </source>
</evidence>
<evidence type="ECO:0000256" key="3">
    <source>
        <dbReference type="ARBA" id="ARBA00022989"/>
    </source>
</evidence>
<feature type="transmembrane region" description="Helical" evidence="5">
    <location>
        <begin position="483"/>
        <end position="505"/>
    </location>
</feature>
<feature type="transmembrane region" description="Helical" evidence="5">
    <location>
        <begin position="730"/>
        <end position="751"/>
    </location>
</feature>
<feature type="transmembrane region" description="Helical" evidence="5">
    <location>
        <begin position="102"/>
        <end position="128"/>
    </location>
</feature>
<feature type="transmembrane region" description="Helical" evidence="5">
    <location>
        <begin position="369"/>
        <end position="388"/>
    </location>
</feature>
<organism evidence="6 7">
    <name type="scientific">Paragonimus skrjabini miyazakii</name>
    <dbReference type="NCBI Taxonomy" id="59628"/>
    <lineage>
        <taxon>Eukaryota</taxon>
        <taxon>Metazoa</taxon>
        <taxon>Spiralia</taxon>
        <taxon>Lophotrochozoa</taxon>
        <taxon>Platyhelminthes</taxon>
        <taxon>Trematoda</taxon>
        <taxon>Digenea</taxon>
        <taxon>Plagiorchiida</taxon>
        <taxon>Troglotremata</taxon>
        <taxon>Troglotrematidae</taxon>
        <taxon>Paragonimus</taxon>
    </lineage>
</organism>
<keyword evidence="3 5" id="KW-1133">Transmembrane helix</keyword>
<keyword evidence="7" id="KW-1185">Reference proteome</keyword>
<feature type="transmembrane region" description="Helical" evidence="5">
    <location>
        <begin position="260"/>
        <end position="277"/>
    </location>
</feature>
<dbReference type="Proteomes" id="UP000822476">
    <property type="component" value="Unassembled WGS sequence"/>
</dbReference>
<evidence type="ECO:0000313" key="7">
    <source>
        <dbReference type="Proteomes" id="UP000822476"/>
    </source>
</evidence>
<feature type="transmembrane region" description="Helical" evidence="5">
    <location>
        <begin position="689"/>
        <end position="710"/>
    </location>
</feature>
<dbReference type="OrthoDB" id="2133778at2759"/>
<evidence type="ECO:0000256" key="1">
    <source>
        <dbReference type="ARBA" id="ARBA00004141"/>
    </source>
</evidence>
<feature type="transmembrane region" description="Helical" evidence="5">
    <location>
        <begin position="445"/>
        <end position="471"/>
    </location>
</feature>
<dbReference type="Pfam" id="PF03547">
    <property type="entry name" value="Mem_trans"/>
    <property type="match status" value="1"/>
</dbReference>
<feature type="transmembrane region" description="Helical" evidence="5">
    <location>
        <begin position="194"/>
        <end position="216"/>
    </location>
</feature>
<feature type="transmembrane region" description="Helical" evidence="5">
    <location>
        <begin position="329"/>
        <end position="349"/>
    </location>
</feature>
<dbReference type="GO" id="GO:0030514">
    <property type="term" value="P:negative regulation of BMP signaling pathway"/>
    <property type="evidence" value="ECO:0007669"/>
    <property type="project" value="TreeGrafter"/>
</dbReference>
<name>A0A8S9YVL7_9TREM</name>
<comment type="caution">
    <text evidence="6">The sequence shown here is derived from an EMBL/GenBank/DDBJ whole genome shotgun (WGS) entry which is preliminary data.</text>
</comment>
<feature type="transmembrane region" description="Helical" evidence="5">
    <location>
        <begin position="297"/>
        <end position="317"/>
    </location>
</feature>
<dbReference type="GO" id="GO:0055085">
    <property type="term" value="P:transmembrane transport"/>
    <property type="evidence" value="ECO:0007669"/>
    <property type="project" value="InterPro"/>
</dbReference>
<evidence type="ECO:0000256" key="2">
    <source>
        <dbReference type="ARBA" id="ARBA00022692"/>
    </source>
</evidence>
<keyword evidence="2 5" id="KW-0812">Transmembrane</keyword>
<protein>
    <recommendedName>
        <fullName evidence="8">Integral membrane protein GPR155</fullName>
    </recommendedName>
</protein>
<feature type="transmembrane region" description="Helical" evidence="5">
    <location>
        <begin position="134"/>
        <end position="154"/>
    </location>
</feature>
<feature type="transmembrane region" description="Helical" evidence="5">
    <location>
        <begin position="228"/>
        <end position="248"/>
    </location>
</feature>
<feature type="transmembrane region" description="Helical" evidence="5">
    <location>
        <begin position="68"/>
        <end position="95"/>
    </location>
</feature>
<proteinExistence type="predicted"/>